<protein>
    <submittedName>
        <fullName evidence="3">Predicted metal-dependent hydrolase fused to SLH domains</fullName>
    </submittedName>
</protein>
<dbReference type="HOGENOM" id="CLU_510614_0_0_9"/>
<evidence type="ECO:0000313" key="4">
    <source>
        <dbReference type="Proteomes" id="UP000000742"/>
    </source>
</evidence>
<gene>
    <name evidence="3" type="ordered locus">Aflv_2636</name>
</gene>
<dbReference type="GO" id="GO:0016787">
    <property type="term" value="F:hydrolase activity"/>
    <property type="evidence" value="ECO:0007669"/>
    <property type="project" value="UniProtKB-KW"/>
</dbReference>
<proteinExistence type="predicted"/>
<dbReference type="PROSITE" id="PS51272">
    <property type="entry name" value="SLH"/>
    <property type="match status" value="3"/>
</dbReference>
<name>B7GM87_ANOFW</name>
<keyword evidence="1" id="KW-0732">Signal</keyword>
<dbReference type="STRING" id="491915.Aflv_2636"/>
<evidence type="ECO:0000313" key="3">
    <source>
        <dbReference type="EMBL" id="ACJ34989.1"/>
    </source>
</evidence>
<organism evidence="3 4">
    <name type="scientific">Anoxybacillus flavithermus (strain DSM 21510 / WK1)</name>
    <dbReference type="NCBI Taxonomy" id="491915"/>
    <lineage>
        <taxon>Bacteria</taxon>
        <taxon>Bacillati</taxon>
        <taxon>Bacillota</taxon>
        <taxon>Bacilli</taxon>
        <taxon>Bacillales</taxon>
        <taxon>Anoxybacillaceae</taxon>
        <taxon>Anoxybacillus</taxon>
    </lineage>
</organism>
<feature type="chain" id="PRO_5002853450" evidence="1">
    <location>
        <begin position="27"/>
        <end position="533"/>
    </location>
</feature>
<dbReference type="EMBL" id="CP000922">
    <property type="protein sequence ID" value="ACJ34989.1"/>
    <property type="molecule type" value="Genomic_DNA"/>
</dbReference>
<dbReference type="PANTHER" id="PTHR43308">
    <property type="entry name" value="OUTER MEMBRANE PROTEIN ALPHA-RELATED"/>
    <property type="match status" value="1"/>
</dbReference>
<feature type="domain" description="SLH" evidence="2">
    <location>
        <begin position="422"/>
        <end position="478"/>
    </location>
</feature>
<sequence>MIDMRRMPFVLFMFVFLFFFQTPAHADVVDLTNKAKAQAYEDYYPLIARYKGTSGVTFESYSIYWNATKLAQLEQELLKNKHGAELSLLGSVKIFPDYPAGENVLGQYFAQYQVSPKLALLPNRYIYLYGGNEWTTVEQMATTLAHEYGHHFTYYYLLNKEQRRPNEWLQSQYAAARELFRYPSVHVDGSGKYEWYMPEILAEDYVQLFGSANALKGHMQMNVHLPTPFELPALQTYWKNQLGAPYEPMPPLSLLLTNYTVKNNVYALKLYTYADASAYINAQDGDGRYASVYIGSVPKGVNETVYDGTKLSSQVSWLFRKTLVDTALFRLVQPTTKGFNRGSATLRVTYGTIDTLVSTPPLFPDVIGDELQAAAQLLYERGIVAGYPDGTYRPNERLLRRHAALMLIRELKLTLPEGYVVKAKDVKPTDPWYEEMAIAESYGLLTGYNGKLYPNDNITRAQMAAILTRVYADVYEQPTTNQSFVDVPFSHWAYGAINTLFYNQITVNNPYRPNDVVTRGQFALFLKRTIDKK</sequence>
<reference evidence="3 4" key="1">
    <citation type="journal article" date="2008" name="Genome Biol.">
        <title>Encapsulated in silica: genome, proteome and physiology of the thermophilic bacterium Anoxybacillus flavithermus WK1.</title>
        <authorList>
            <person name="Saw J.H."/>
            <person name="Mountain B.W."/>
            <person name="Feng L."/>
            <person name="Omelchenko M.V."/>
            <person name="Hou S."/>
            <person name="Saito J.A."/>
            <person name="Stott M.B."/>
            <person name="Li D."/>
            <person name="Zhao G."/>
            <person name="Wu J."/>
            <person name="Galperin M.Y."/>
            <person name="Koonin E.V."/>
            <person name="Makarova K.S."/>
            <person name="Wolf Y.I."/>
            <person name="Rigden D.J."/>
            <person name="Dunfield P.F."/>
            <person name="Wang L."/>
            <person name="Alam M."/>
        </authorList>
    </citation>
    <scope>NUCLEOTIDE SEQUENCE [LARGE SCALE GENOMIC DNA]</scope>
    <source>
        <strain evidence="4">DSM 21510 / WK1</strain>
    </source>
</reference>
<feature type="domain" description="SLH" evidence="2">
    <location>
        <begin position="480"/>
        <end position="533"/>
    </location>
</feature>
<dbReference type="Pfam" id="PF00395">
    <property type="entry name" value="SLH"/>
    <property type="match status" value="3"/>
</dbReference>
<dbReference type="PANTHER" id="PTHR43308:SF5">
    <property type="entry name" value="S-LAYER PROTEIN _ PEPTIDOGLYCAN ENDO-BETA-N-ACETYLGLUCOSAMINIDASE"/>
    <property type="match status" value="1"/>
</dbReference>
<dbReference type="InterPro" id="IPR001119">
    <property type="entry name" value="SLH_dom"/>
</dbReference>
<dbReference type="Proteomes" id="UP000000742">
    <property type="component" value="Chromosome"/>
</dbReference>
<feature type="domain" description="SLH" evidence="2">
    <location>
        <begin position="358"/>
        <end position="421"/>
    </location>
</feature>
<evidence type="ECO:0000259" key="2">
    <source>
        <dbReference type="PROSITE" id="PS51272"/>
    </source>
</evidence>
<dbReference type="eggNOG" id="COG4632">
    <property type="taxonomic scope" value="Bacteria"/>
</dbReference>
<dbReference type="InterPro" id="IPR051465">
    <property type="entry name" value="Cell_Envelope_Struct_Comp"/>
</dbReference>
<accession>B7GM87</accession>
<dbReference type="AlphaFoldDB" id="B7GM87"/>
<feature type="signal peptide" evidence="1">
    <location>
        <begin position="1"/>
        <end position="26"/>
    </location>
</feature>
<keyword evidence="3" id="KW-0378">Hydrolase</keyword>
<evidence type="ECO:0000256" key="1">
    <source>
        <dbReference type="SAM" id="SignalP"/>
    </source>
</evidence>
<dbReference type="KEGG" id="afl:Aflv_2636"/>